<proteinExistence type="predicted"/>
<dbReference type="Proteomes" id="UP001152888">
    <property type="component" value="Unassembled WGS sequence"/>
</dbReference>
<reference evidence="1" key="1">
    <citation type="submission" date="2022-03" db="EMBL/GenBank/DDBJ databases">
        <authorList>
            <person name="Sayadi A."/>
        </authorList>
    </citation>
    <scope>NUCLEOTIDE SEQUENCE</scope>
</reference>
<gene>
    <name evidence="1" type="ORF">ACAOBT_LOCUS13258</name>
</gene>
<accession>A0A9P0KU30</accession>
<comment type="caution">
    <text evidence="1">The sequence shown here is derived from an EMBL/GenBank/DDBJ whole genome shotgun (WGS) entry which is preliminary data.</text>
</comment>
<sequence>MSVINAWLLYRKDCNIARVTSKPLKEFRMELAKSLANAGKQVRGRPTISLTRILCHTSRKQTFSLNGLFCAFVSLKEKRMLWSMLGSCSTSAQSQVLPFPFLSAT</sequence>
<dbReference type="AlphaFoldDB" id="A0A9P0KU30"/>
<dbReference type="EMBL" id="CAKOFQ010006875">
    <property type="protein sequence ID" value="CAH1978787.1"/>
    <property type="molecule type" value="Genomic_DNA"/>
</dbReference>
<protein>
    <submittedName>
        <fullName evidence="1">Uncharacterized protein</fullName>
    </submittedName>
</protein>
<keyword evidence="2" id="KW-1185">Reference proteome</keyword>
<evidence type="ECO:0000313" key="1">
    <source>
        <dbReference type="EMBL" id="CAH1978787.1"/>
    </source>
</evidence>
<evidence type="ECO:0000313" key="2">
    <source>
        <dbReference type="Proteomes" id="UP001152888"/>
    </source>
</evidence>
<organism evidence="1 2">
    <name type="scientific">Acanthoscelides obtectus</name>
    <name type="common">Bean weevil</name>
    <name type="synonym">Bruchus obtectus</name>
    <dbReference type="NCBI Taxonomy" id="200917"/>
    <lineage>
        <taxon>Eukaryota</taxon>
        <taxon>Metazoa</taxon>
        <taxon>Ecdysozoa</taxon>
        <taxon>Arthropoda</taxon>
        <taxon>Hexapoda</taxon>
        <taxon>Insecta</taxon>
        <taxon>Pterygota</taxon>
        <taxon>Neoptera</taxon>
        <taxon>Endopterygota</taxon>
        <taxon>Coleoptera</taxon>
        <taxon>Polyphaga</taxon>
        <taxon>Cucujiformia</taxon>
        <taxon>Chrysomeloidea</taxon>
        <taxon>Chrysomelidae</taxon>
        <taxon>Bruchinae</taxon>
        <taxon>Bruchini</taxon>
        <taxon>Acanthoscelides</taxon>
    </lineage>
</organism>
<dbReference type="OrthoDB" id="6765889at2759"/>
<name>A0A9P0KU30_ACAOB</name>